<dbReference type="GO" id="GO:0005615">
    <property type="term" value="C:extracellular space"/>
    <property type="evidence" value="ECO:0007669"/>
    <property type="project" value="TreeGrafter"/>
</dbReference>
<reference evidence="4 5" key="1">
    <citation type="submission" date="2018-08" db="EMBL/GenBank/DDBJ databases">
        <title>Aphanomyces genome sequencing and annotation.</title>
        <authorList>
            <person name="Minardi D."/>
            <person name="Oidtmann B."/>
            <person name="Van Der Giezen M."/>
            <person name="Studholme D.J."/>
        </authorList>
    </citation>
    <scope>NUCLEOTIDE SEQUENCE [LARGE SCALE GENOMIC DNA]</scope>
    <source>
        <strain evidence="4 5">NJM0002</strain>
    </source>
</reference>
<dbReference type="InterPro" id="IPR050333">
    <property type="entry name" value="SLRP"/>
</dbReference>
<dbReference type="EMBL" id="QUSY01002678">
    <property type="protein sequence ID" value="RHY20305.1"/>
    <property type="molecule type" value="Genomic_DNA"/>
</dbReference>
<name>A0A418AGW3_9STRA</name>
<feature type="transmembrane region" description="Helical" evidence="3">
    <location>
        <begin position="142"/>
        <end position="162"/>
    </location>
</feature>
<feature type="transmembrane region" description="Helical" evidence="3">
    <location>
        <begin position="297"/>
        <end position="321"/>
    </location>
</feature>
<feature type="transmembrane region" description="Helical" evidence="3">
    <location>
        <begin position="182"/>
        <end position="203"/>
    </location>
</feature>
<dbReference type="VEuPathDB" id="FungiDB:H310_07670"/>
<accession>A0A418AGW3</accession>
<proteinExistence type="predicted"/>
<keyword evidence="2" id="KW-0677">Repeat</keyword>
<dbReference type="AlphaFoldDB" id="A0A418AGW3"/>
<keyword evidence="1" id="KW-0433">Leucine-rich repeat</keyword>
<keyword evidence="5" id="KW-1185">Reference proteome</keyword>
<dbReference type="Gene3D" id="3.80.10.10">
    <property type="entry name" value="Ribonuclease Inhibitor"/>
    <property type="match status" value="1"/>
</dbReference>
<dbReference type="InterPro" id="IPR032675">
    <property type="entry name" value="LRR_dom_sf"/>
</dbReference>
<feature type="transmembrane region" description="Helical" evidence="3">
    <location>
        <begin position="58"/>
        <end position="77"/>
    </location>
</feature>
<evidence type="ECO:0000313" key="5">
    <source>
        <dbReference type="Proteomes" id="UP000285060"/>
    </source>
</evidence>
<protein>
    <submittedName>
        <fullName evidence="4">Uncharacterized protein</fullName>
    </submittedName>
</protein>
<evidence type="ECO:0000256" key="1">
    <source>
        <dbReference type="ARBA" id="ARBA00022614"/>
    </source>
</evidence>
<gene>
    <name evidence="4" type="ORF">DYB32_010064</name>
</gene>
<sequence length="674" mass="74656">MRKVSRRVSATTAWLTALFRFPTFTLATTRHVISTLYYGTICAMYHWATPKDLRSFQAFAPAYVGPIMGALAAMHAYELARMYRRAYCVASSVRRRVSVGPPSPLNGYLTPAAQLGVFHSIDVVCQSYQAYRMSYYLVDRRYAITFATVVSAYCFITPWFLFAKHAVARRSLVLLLNNCFGFVLNSVFPIAVFMFQALQLVILDRKLQNDDKFVTVSLLVGRYLMVTSPTDLISKIVMQCSSCVSIRRLVQPVTRYQSLANDPAVGPSPPPVAVHAGTTTKPSFDSFHLQFRQRRSLVVFLCLNLIWGAAMMACAAAATFFRSECPDYCVLDTSPWFDLTCSCVYVEVNCAIRGIPGATIDEFIEPTTIGTSLFALDVRRCDLPHGIPIAALQPFHSLFGVFLYMTNLSVWPADPTGLSWPPTLAALHVRGSRLHEIPDAFSVLPPQIVYFRLEGGNISTIPEAVFQAWTNVSSLSLSNLQLTRLPVSISTFHELVSLEIRGNWVTTVPWVARDVANLPMLQSIDLSANALDHVPLDLVHPNVRLELSSNPIAAVPTTLSVQYLVTRQIILDDTPFCASTGATYCSPKYVHYTGVSILTPSSYLYQFLDRGAQGRAGQGANVGFHRRNCASIPAELDRDFLLSVAAPTKHVACRGLVCGVVIRNCDQLVRHFSL</sequence>
<dbReference type="PANTHER" id="PTHR45712">
    <property type="entry name" value="AGAP008170-PA"/>
    <property type="match status" value="1"/>
</dbReference>
<dbReference type="PANTHER" id="PTHR45712:SF22">
    <property type="entry name" value="INSULIN-LIKE GROWTH FACTOR-BINDING PROTEIN COMPLEX ACID LABILE SUBUNIT"/>
    <property type="match status" value="1"/>
</dbReference>
<evidence type="ECO:0000313" key="4">
    <source>
        <dbReference type="EMBL" id="RHY20305.1"/>
    </source>
</evidence>
<dbReference type="Proteomes" id="UP000285060">
    <property type="component" value="Unassembled WGS sequence"/>
</dbReference>
<evidence type="ECO:0000256" key="3">
    <source>
        <dbReference type="SAM" id="Phobius"/>
    </source>
</evidence>
<comment type="caution">
    <text evidence="4">The sequence shown here is derived from an EMBL/GenBank/DDBJ whole genome shotgun (WGS) entry which is preliminary data.</text>
</comment>
<evidence type="ECO:0000256" key="2">
    <source>
        <dbReference type="ARBA" id="ARBA00022737"/>
    </source>
</evidence>
<keyword evidence="3" id="KW-1133">Transmembrane helix</keyword>
<keyword evidence="3" id="KW-0812">Transmembrane</keyword>
<dbReference type="SUPFAM" id="SSF52058">
    <property type="entry name" value="L domain-like"/>
    <property type="match status" value="1"/>
</dbReference>
<organism evidence="4 5">
    <name type="scientific">Aphanomyces invadans</name>
    <dbReference type="NCBI Taxonomy" id="157072"/>
    <lineage>
        <taxon>Eukaryota</taxon>
        <taxon>Sar</taxon>
        <taxon>Stramenopiles</taxon>
        <taxon>Oomycota</taxon>
        <taxon>Saprolegniomycetes</taxon>
        <taxon>Saprolegniales</taxon>
        <taxon>Verrucalvaceae</taxon>
        <taxon>Aphanomyces</taxon>
    </lineage>
</organism>
<keyword evidence="3" id="KW-0472">Membrane</keyword>